<dbReference type="PANTHER" id="PTHR33219">
    <property type="entry name" value="YLMG HOMOLOG PROTEIN 2, CHLOROPLASTIC"/>
    <property type="match status" value="1"/>
</dbReference>
<keyword evidence="4" id="KW-1185">Reference proteome</keyword>
<evidence type="ECO:0000256" key="1">
    <source>
        <dbReference type="ARBA" id="ARBA00010894"/>
    </source>
</evidence>
<dbReference type="InterPro" id="IPR003425">
    <property type="entry name" value="CCB3/YggT"/>
</dbReference>
<gene>
    <name evidence="3" type="ORF">HNR75_002212</name>
</gene>
<dbReference type="Pfam" id="PF02325">
    <property type="entry name" value="CCB3_YggT"/>
    <property type="match status" value="2"/>
</dbReference>
<feature type="transmembrane region" description="Helical" evidence="2">
    <location>
        <begin position="92"/>
        <end position="119"/>
    </location>
</feature>
<keyword evidence="2" id="KW-0812">Transmembrane</keyword>
<dbReference type="Proteomes" id="UP000585721">
    <property type="component" value="Unassembled WGS sequence"/>
</dbReference>
<evidence type="ECO:0000313" key="4">
    <source>
        <dbReference type="Proteomes" id="UP000585721"/>
    </source>
</evidence>
<name>A0A841GND3_9GAMM</name>
<evidence type="ECO:0000256" key="2">
    <source>
        <dbReference type="SAM" id="Phobius"/>
    </source>
</evidence>
<feature type="transmembrane region" description="Helical" evidence="2">
    <location>
        <begin position="6"/>
        <end position="25"/>
    </location>
</feature>
<keyword evidence="2" id="KW-1133">Transmembrane helix</keyword>
<comment type="caution">
    <text evidence="3">The sequence shown here is derived from an EMBL/GenBank/DDBJ whole genome shotgun (WGS) entry which is preliminary data.</text>
</comment>
<evidence type="ECO:0000313" key="3">
    <source>
        <dbReference type="EMBL" id="MBB6056280.1"/>
    </source>
</evidence>
<accession>A0A841GND3</accession>
<comment type="similarity">
    <text evidence="1">Belongs to the YggT family.</text>
</comment>
<sequence>MNTLFFLLDTVFSVYLMVVLLRFWLQWTRADFYNPMSQFCVKLTHPILTPLRRIIPGFRGIDFASLLLAYVVAVLKFVTFMLLGILKINVTGLLLLSFLVVLKQAGSLLFWVLIARAILSWISQGRSSVEYVLYQLTEPLLSPIRRFLPSLGGLDLSVLVLFLILQGLNFLMLDLVGPLWNQL</sequence>
<dbReference type="EMBL" id="JACHGR010000007">
    <property type="protein sequence ID" value="MBB6056280.1"/>
    <property type="molecule type" value="Genomic_DNA"/>
</dbReference>
<dbReference type="RefSeq" id="WP_188027003.1">
    <property type="nucleotide sequence ID" value="NZ_JACHGR010000007.1"/>
</dbReference>
<proteinExistence type="inferred from homology"/>
<reference evidence="3 4" key="1">
    <citation type="submission" date="2020-08" db="EMBL/GenBank/DDBJ databases">
        <title>Genomic Encyclopedia of Type Strains, Phase IV (KMG-IV): sequencing the most valuable type-strain genomes for metagenomic binning, comparative biology and taxonomic classification.</title>
        <authorList>
            <person name="Goeker M."/>
        </authorList>
    </citation>
    <scope>NUCLEOTIDE SEQUENCE [LARGE SCALE GENOMIC DNA]</scope>
    <source>
        <strain evidence="3 4">DSM 22975</strain>
    </source>
</reference>
<dbReference type="PANTHER" id="PTHR33219:SF14">
    <property type="entry name" value="PROTEIN COFACTOR ASSEMBLY OF COMPLEX C SUBUNIT B CCB3, CHLOROPLASTIC-RELATED"/>
    <property type="match status" value="1"/>
</dbReference>
<dbReference type="GO" id="GO:0016020">
    <property type="term" value="C:membrane"/>
    <property type="evidence" value="ECO:0007669"/>
    <property type="project" value="InterPro"/>
</dbReference>
<dbReference type="AlphaFoldDB" id="A0A841GND3"/>
<feature type="transmembrane region" description="Helical" evidence="2">
    <location>
        <begin position="154"/>
        <end position="173"/>
    </location>
</feature>
<organism evidence="3 4">
    <name type="scientific">Tolumonas osonensis</name>
    <dbReference type="NCBI Taxonomy" id="675874"/>
    <lineage>
        <taxon>Bacteria</taxon>
        <taxon>Pseudomonadati</taxon>
        <taxon>Pseudomonadota</taxon>
        <taxon>Gammaproteobacteria</taxon>
        <taxon>Aeromonadales</taxon>
        <taxon>Aeromonadaceae</taxon>
        <taxon>Tolumonas</taxon>
    </lineage>
</organism>
<keyword evidence="2" id="KW-0472">Membrane</keyword>
<protein>
    <submittedName>
        <fullName evidence="3">YggT family protein</fullName>
    </submittedName>
</protein>
<feature type="transmembrane region" description="Helical" evidence="2">
    <location>
        <begin position="63"/>
        <end position="86"/>
    </location>
</feature>